<reference evidence="2" key="1">
    <citation type="submission" date="2018-05" db="EMBL/GenBank/DDBJ databases">
        <authorList>
            <person name="Lanie J.A."/>
            <person name="Ng W.-L."/>
            <person name="Kazmierczak K.M."/>
            <person name="Andrzejewski T.M."/>
            <person name="Davidsen T.M."/>
            <person name="Wayne K.J."/>
            <person name="Tettelin H."/>
            <person name="Glass J.I."/>
            <person name="Rusch D."/>
            <person name="Podicherti R."/>
            <person name="Tsui H.-C.T."/>
            <person name="Winkler M.E."/>
        </authorList>
    </citation>
    <scope>NUCLEOTIDE SEQUENCE</scope>
</reference>
<accession>A0A381X2I6</accession>
<feature type="transmembrane region" description="Helical" evidence="1">
    <location>
        <begin position="165"/>
        <end position="196"/>
    </location>
</feature>
<gene>
    <name evidence="2" type="ORF">METZ01_LOCUS111863</name>
</gene>
<keyword evidence="1" id="KW-0472">Membrane</keyword>
<keyword evidence="1" id="KW-1133">Transmembrane helix</keyword>
<dbReference type="EMBL" id="UINC01013699">
    <property type="protein sequence ID" value="SVA59009.1"/>
    <property type="molecule type" value="Genomic_DNA"/>
</dbReference>
<evidence type="ECO:0000256" key="1">
    <source>
        <dbReference type="SAM" id="Phobius"/>
    </source>
</evidence>
<proteinExistence type="predicted"/>
<evidence type="ECO:0000313" key="2">
    <source>
        <dbReference type="EMBL" id="SVA59009.1"/>
    </source>
</evidence>
<sequence>MHIVAKGTIGAGVLVLLAGIAMLVLAGSSFGDATSSWDAEESTGATLYVLDEDRKGDIGFAFFVKGEYTDDDGDGVWDHCRGVEITVTQNPGVNLDWDDGEGGEFYFQASEEGEKSCDVEEGKDGNRPGFVKLGMACVACYEGDFEFESNQPVWVVYVDEALGSFFASLGAGIGGGSCLCCGIVIMAFGLLLALVVKDDDQPATTITYGEDGKVIVQ</sequence>
<name>A0A381X2I6_9ZZZZ</name>
<dbReference type="AlphaFoldDB" id="A0A381X2I6"/>
<keyword evidence="1" id="KW-0812">Transmembrane</keyword>
<protein>
    <submittedName>
        <fullName evidence="2">Uncharacterized protein</fullName>
    </submittedName>
</protein>
<feature type="non-terminal residue" evidence="2">
    <location>
        <position position="217"/>
    </location>
</feature>
<organism evidence="2">
    <name type="scientific">marine metagenome</name>
    <dbReference type="NCBI Taxonomy" id="408172"/>
    <lineage>
        <taxon>unclassified sequences</taxon>
        <taxon>metagenomes</taxon>
        <taxon>ecological metagenomes</taxon>
    </lineage>
</organism>